<dbReference type="OrthoDB" id="2417886at2"/>
<dbReference type="Pfam" id="PF07307">
    <property type="entry name" value="HEPPP_synt_1"/>
    <property type="match status" value="1"/>
</dbReference>
<dbReference type="RefSeq" id="WP_132743248.1">
    <property type="nucleotide sequence ID" value="NZ_SLXK01000002.1"/>
</dbReference>
<name>A0A4R2PB77_9BACL</name>
<evidence type="ECO:0000313" key="1">
    <source>
        <dbReference type="EMBL" id="TCP31648.1"/>
    </source>
</evidence>
<dbReference type="EMBL" id="SLXK01000002">
    <property type="protein sequence ID" value="TCP31648.1"/>
    <property type="molecule type" value="Genomic_DNA"/>
</dbReference>
<dbReference type="Proteomes" id="UP000295416">
    <property type="component" value="Unassembled WGS sequence"/>
</dbReference>
<dbReference type="AlphaFoldDB" id="A0A4R2PB77"/>
<accession>A0A4R2PB77</accession>
<dbReference type="InterPro" id="IPR009920">
    <property type="entry name" value="HEPPP_synth_su1"/>
</dbReference>
<dbReference type="GO" id="GO:0009234">
    <property type="term" value="P:menaquinone biosynthetic process"/>
    <property type="evidence" value="ECO:0007669"/>
    <property type="project" value="InterPro"/>
</dbReference>
<comment type="caution">
    <text evidence="1">The sequence shown here is derived from an EMBL/GenBank/DDBJ whole genome shotgun (WGS) entry which is preliminary data.</text>
</comment>
<organism evidence="1 2">
    <name type="scientific">Scopulibacillus darangshiensis</name>
    <dbReference type="NCBI Taxonomy" id="442528"/>
    <lineage>
        <taxon>Bacteria</taxon>
        <taxon>Bacillati</taxon>
        <taxon>Bacillota</taxon>
        <taxon>Bacilli</taxon>
        <taxon>Bacillales</taxon>
        <taxon>Sporolactobacillaceae</taxon>
        <taxon>Scopulibacillus</taxon>
    </lineage>
</organism>
<gene>
    <name evidence="1" type="ORF">EV207_102138</name>
</gene>
<dbReference type="Gene3D" id="1.20.120.1450">
    <property type="match status" value="1"/>
</dbReference>
<sequence length="260" mass="30888">MTINDELLEIHNKLLHIIEHPYLKRHLPQPEIDRDRLYVYYLLFKENGSYSDVEDYIISIMLVQIALDTHETVTTERLSNQDDKRTRQLTVLSGIYHSSLYYYILAKTPDVQMIKWIAKGIQDFNEYKMRFFVSEHLQWNYLFEQLGNIESALLSKVTQALGMSDWNAALHDYFYLKRLNIEKKAFLNGEKQTSFFHHIFKKKPDYRKIFIQKIDQCIQETVSRLKDHTNHPSQSKLINTLLQHISKETSVNFARLAEEG</sequence>
<evidence type="ECO:0000313" key="2">
    <source>
        <dbReference type="Proteomes" id="UP000295416"/>
    </source>
</evidence>
<reference evidence="1 2" key="1">
    <citation type="submission" date="2019-03" db="EMBL/GenBank/DDBJ databases">
        <title>Genomic Encyclopedia of Type Strains, Phase IV (KMG-IV): sequencing the most valuable type-strain genomes for metagenomic binning, comparative biology and taxonomic classification.</title>
        <authorList>
            <person name="Goeker M."/>
        </authorList>
    </citation>
    <scope>NUCLEOTIDE SEQUENCE [LARGE SCALE GENOMIC DNA]</scope>
    <source>
        <strain evidence="1 2">DSM 19377</strain>
    </source>
</reference>
<proteinExistence type="predicted"/>
<keyword evidence="2" id="KW-1185">Reference proteome</keyword>
<protein>
    <submittedName>
        <fullName evidence="1">Heptaprenyl diphosphate synthase</fullName>
    </submittedName>
</protein>